<protein>
    <submittedName>
        <fullName evidence="1">Uncharacterized protein</fullName>
    </submittedName>
</protein>
<keyword evidence="2" id="KW-1185">Reference proteome</keyword>
<sequence length="392" mass="42205">MFTVEFVNIEKVLELLFEIAPDDEDVLSVELDTVNVPPTFTAPDIPTPPATVAAPVVDDVLAVVFATDRVPVIDKDANDVEPDTDNVPPMKVAPIIPTPPLKVAEPVVVDEDAMVFVIDNIPLLLIPPPTFRTEEIPTPPKNVAHPVVIELDTVILVTERIPVVEIEFKTDSAPPKFIEPLTPIPPVKTGDPVVEPLTKVEPPIPRPPETITAPVMLEVEAVVFTTVNTPVAVIVDIVVVPFIDRAPFTNMEPPTPTPPAVTTDPFIYEVEMVVVDILAILEIPTPPAKTAEPVVKEEDAVVLVTFTIPEHDTADNVVELDTESEPATFVPPPIPTPPETTNAPVVDEVDTVVEVNATAPYNVAVPFTDIELLRNIAPPTPTPPDTTTAPVV</sequence>
<evidence type="ECO:0000313" key="1">
    <source>
        <dbReference type="EMBL" id="RKO93125.1"/>
    </source>
</evidence>
<dbReference type="Proteomes" id="UP000269721">
    <property type="component" value="Unassembled WGS sequence"/>
</dbReference>
<dbReference type="EMBL" id="KZ994362">
    <property type="protein sequence ID" value="RKO93125.1"/>
    <property type="molecule type" value="Genomic_DNA"/>
</dbReference>
<proteinExistence type="predicted"/>
<gene>
    <name evidence="1" type="ORF">BDK51DRAFT_42085</name>
</gene>
<name>A0A4P9WLR1_9FUNG</name>
<reference evidence="2" key="1">
    <citation type="journal article" date="2018" name="Nat. Microbiol.">
        <title>Leveraging single-cell genomics to expand the fungal tree of life.</title>
        <authorList>
            <person name="Ahrendt S.R."/>
            <person name="Quandt C.A."/>
            <person name="Ciobanu D."/>
            <person name="Clum A."/>
            <person name="Salamov A."/>
            <person name="Andreopoulos B."/>
            <person name="Cheng J.F."/>
            <person name="Woyke T."/>
            <person name="Pelin A."/>
            <person name="Henrissat B."/>
            <person name="Reynolds N.K."/>
            <person name="Benny G.L."/>
            <person name="Smith M.E."/>
            <person name="James T.Y."/>
            <person name="Grigoriev I.V."/>
        </authorList>
    </citation>
    <scope>NUCLEOTIDE SEQUENCE [LARGE SCALE GENOMIC DNA]</scope>
</reference>
<accession>A0A4P9WLR1</accession>
<dbReference type="AlphaFoldDB" id="A0A4P9WLR1"/>
<evidence type="ECO:0000313" key="2">
    <source>
        <dbReference type="Proteomes" id="UP000269721"/>
    </source>
</evidence>
<organism evidence="1 2">
    <name type="scientific">Blyttiomyces helicus</name>
    <dbReference type="NCBI Taxonomy" id="388810"/>
    <lineage>
        <taxon>Eukaryota</taxon>
        <taxon>Fungi</taxon>
        <taxon>Fungi incertae sedis</taxon>
        <taxon>Chytridiomycota</taxon>
        <taxon>Chytridiomycota incertae sedis</taxon>
        <taxon>Chytridiomycetes</taxon>
        <taxon>Chytridiomycetes incertae sedis</taxon>
        <taxon>Blyttiomyces</taxon>
    </lineage>
</organism>